<feature type="region of interest" description="Disordered" evidence="1">
    <location>
        <begin position="521"/>
        <end position="541"/>
    </location>
</feature>
<protein>
    <recommendedName>
        <fullName evidence="5">Transmembrane protein</fullName>
    </recommendedName>
</protein>
<feature type="transmembrane region" description="Helical" evidence="2">
    <location>
        <begin position="197"/>
        <end position="220"/>
    </location>
</feature>
<keyword evidence="2" id="KW-0812">Transmembrane</keyword>
<accession>A0AAD6YNP7</accession>
<feature type="region of interest" description="Disordered" evidence="1">
    <location>
        <begin position="314"/>
        <end position="333"/>
    </location>
</feature>
<dbReference type="Proteomes" id="UP001219525">
    <property type="component" value="Unassembled WGS sequence"/>
</dbReference>
<feature type="region of interest" description="Disordered" evidence="1">
    <location>
        <begin position="154"/>
        <end position="184"/>
    </location>
</feature>
<keyword evidence="4" id="KW-1185">Reference proteome</keyword>
<keyword evidence="2" id="KW-1133">Transmembrane helix</keyword>
<evidence type="ECO:0000313" key="3">
    <source>
        <dbReference type="EMBL" id="KAJ7224548.1"/>
    </source>
</evidence>
<evidence type="ECO:0000256" key="1">
    <source>
        <dbReference type="SAM" id="MobiDB-lite"/>
    </source>
</evidence>
<sequence>MRSAMAPNRLRVRAPALQLGYGEEVVQDSPYNDAEPQGVLQQNDAPQQVQSVATPTATTVPFVTQTAYETTPTVVSTVSGNRERTGFYFTSTTLGSTLSSELASLAMTSDTVISSIIPSSSLVTLSVPSSIAFSSAATASLLVASSVSAPSISSSATSSQSSPPASSSPTASSSVSPSSTSAVAGNDRQTMAHGAPFYASLALGVIILFACVVAVITFCIRIRARRRDRLTAVEWEPVVLPDPKPSIVSDLSLIGDRDVGEPKRTNSFVDRLAPFPWESVPPYQHQDSYTESAYYTPHELPPLADSTAYPLPPRVSLANAPHTGGPYPTARPLPAYLPNGDPQRIPGFGRSRASSRTGSVRSHLPSAATLCVTNGASSAASSRACTPAPAPHHLRDYANFSYQGAAAAPAQRHSVPELGTPREVDVRPRFMTLPGGRGLDVPWDDGSARQPQGQGRGQGQIEGWTQALRSSVLGALHAVTGGGVNGILLPDEAEEDHLTRAPSMVARARRESGWRRFAAQDGDLEREPSRSSMGAVRYSVPGSSRMEPPAFSLSFQPSCTSLASDMHSVRTDNSRVPLIARPRPALVARASSVYSTVSAVPPLSGYSYRPRAG</sequence>
<name>A0AAD6YNP7_9AGAR</name>
<dbReference type="AlphaFoldDB" id="A0AAD6YNP7"/>
<comment type="caution">
    <text evidence="3">The sequence shown here is derived from an EMBL/GenBank/DDBJ whole genome shotgun (WGS) entry which is preliminary data.</text>
</comment>
<reference evidence="3" key="1">
    <citation type="submission" date="2023-03" db="EMBL/GenBank/DDBJ databases">
        <title>Massive genome expansion in bonnet fungi (Mycena s.s.) driven by repeated elements and novel gene families across ecological guilds.</title>
        <authorList>
            <consortium name="Lawrence Berkeley National Laboratory"/>
            <person name="Harder C.B."/>
            <person name="Miyauchi S."/>
            <person name="Viragh M."/>
            <person name="Kuo A."/>
            <person name="Thoen E."/>
            <person name="Andreopoulos B."/>
            <person name="Lu D."/>
            <person name="Skrede I."/>
            <person name="Drula E."/>
            <person name="Henrissat B."/>
            <person name="Morin E."/>
            <person name="Kohler A."/>
            <person name="Barry K."/>
            <person name="LaButti K."/>
            <person name="Morin E."/>
            <person name="Salamov A."/>
            <person name="Lipzen A."/>
            <person name="Mereny Z."/>
            <person name="Hegedus B."/>
            <person name="Baldrian P."/>
            <person name="Stursova M."/>
            <person name="Weitz H."/>
            <person name="Taylor A."/>
            <person name="Grigoriev I.V."/>
            <person name="Nagy L.G."/>
            <person name="Martin F."/>
            <person name="Kauserud H."/>
        </authorList>
    </citation>
    <scope>NUCLEOTIDE SEQUENCE</scope>
    <source>
        <strain evidence="3">9144</strain>
    </source>
</reference>
<evidence type="ECO:0000313" key="4">
    <source>
        <dbReference type="Proteomes" id="UP001219525"/>
    </source>
</evidence>
<evidence type="ECO:0000256" key="2">
    <source>
        <dbReference type="SAM" id="Phobius"/>
    </source>
</evidence>
<proteinExistence type="predicted"/>
<evidence type="ECO:0008006" key="5">
    <source>
        <dbReference type="Google" id="ProtNLM"/>
    </source>
</evidence>
<organism evidence="3 4">
    <name type="scientific">Mycena pura</name>
    <dbReference type="NCBI Taxonomy" id="153505"/>
    <lineage>
        <taxon>Eukaryota</taxon>
        <taxon>Fungi</taxon>
        <taxon>Dikarya</taxon>
        <taxon>Basidiomycota</taxon>
        <taxon>Agaricomycotina</taxon>
        <taxon>Agaricomycetes</taxon>
        <taxon>Agaricomycetidae</taxon>
        <taxon>Agaricales</taxon>
        <taxon>Marasmiineae</taxon>
        <taxon>Mycenaceae</taxon>
        <taxon>Mycena</taxon>
    </lineage>
</organism>
<feature type="region of interest" description="Disordered" evidence="1">
    <location>
        <begin position="434"/>
        <end position="459"/>
    </location>
</feature>
<keyword evidence="2" id="KW-0472">Membrane</keyword>
<gene>
    <name evidence="3" type="ORF">GGX14DRAFT_694217</name>
</gene>
<dbReference type="EMBL" id="JARJCW010000005">
    <property type="protein sequence ID" value="KAJ7224548.1"/>
    <property type="molecule type" value="Genomic_DNA"/>
</dbReference>